<evidence type="ECO:0000256" key="1">
    <source>
        <dbReference type="SAM" id="Phobius"/>
    </source>
</evidence>
<keyword evidence="1" id="KW-0812">Transmembrane</keyword>
<dbReference type="Proteomes" id="UP001233172">
    <property type="component" value="Unassembled WGS sequence"/>
</dbReference>
<accession>A0AAD8BEV5</accession>
<reference evidence="2" key="1">
    <citation type="journal article" date="2023" name="PLoS Negl. Trop. Dis.">
        <title>A genome sequence for Biomphalaria pfeifferi, the major vector snail for the human-infecting parasite Schistosoma mansoni.</title>
        <authorList>
            <person name="Bu L."/>
            <person name="Lu L."/>
            <person name="Laidemitt M.R."/>
            <person name="Zhang S.M."/>
            <person name="Mutuku M."/>
            <person name="Mkoji G."/>
            <person name="Steinauer M."/>
            <person name="Loker E.S."/>
        </authorList>
    </citation>
    <scope>NUCLEOTIDE SEQUENCE</scope>
    <source>
        <strain evidence="2">KasaAsao</strain>
    </source>
</reference>
<organism evidence="2 3">
    <name type="scientific">Biomphalaria pfeifferi</name>
    <name type="common">Bloodfluke planorb</name>
    <name type="synonym">Freshwater snail</name>
    <dbReference type="NCBI Taxonomy" id="112525"/>
    <lineage>
        <taxon>Eukaryota</taxon>
        <taxon>Metazoa</taxon>
        <taxon>Spiralia</taxon>
        <taxon>Lophotrochozoa</taxon>
        <taxon>Mollusca</taxon>
        <taxon>Gastropoda</taxon>
        <taxon>Heterobranchia</taxon>
        <taxon>Euthyneura</taxon>
        <taxon>Panpulmonata</taxon>
        <taxon>Hygrophila</taxon>
        <taxon>Lymnaeoidea</taxon>
        <taxon>Planorbidae</taxon>
        <taxon>Biomphalaria</taxon>
    </lineage>
</organism>
<dbReference type="EMBL" id="JASAOG010000092">
    <property type="protein sequence ID" value="KAK0052718.1"/>
    <property type="molecule type" value="Genomic_DNA"/>
</dbReference>
<evidence type="ECO:0000313" key="3">
    <source>
        <dbReference type="Proteomes" id="UP001233172"/>
    </source>
</evidence>
<feature type="transmembrane region" description="Helical" evidence="1">
    <location>
        <begin position="23"/>
        <end position="44"/>
    </location>
</feature>
<keyword evidence="1" id="KW-1133">Transmembrane helix</keyword>
<protein>
    <submittedName>
        <fullName evidence="2">Stimulated by retinoic acid 6 protein isoform X3</fullName>
    </submittedName>
</protein>
<gene>
    <name evidence="2" type="ORF">Bpfe_017834</name>
</gene>
<keyword evidence="3" id="KW-1185">Reference proteome</keyword>
<reference evidence="2" key="2">
    <citation type="submission" date="2023-04" db="EMBL/GenBank/DDBJ databases">
        <authorList>
            <person name="Bu L."/>
            <person name="Lu L."/>
            <person name="Laidemitt M.R."/>
            <person name="Zhang S.M."/>
            <person name="Mutuku M."/>
            <person name="Mkoji G."/>
            <person name="Steinauer M."/>
            <person name="Loker E.S."/>
        </authorList>
    </citation>
    <scope>NUCLEOTIDE SEQUENCE</scope>
    <source>
        <strain evidence="2">KasaAsao</strain>
        <tissue evidence="2">Whole Snail</tissue>
    </source>
</reference>
<comment type="caution">
    <text evidence="2">The sequence shown here is derived from an EMBL/GenBank/DDBJ whole genome shotgun (WGS) entry which is preliminary data.</text>
</comment>
<proteinExistence type="predicted"/>
<sequence>MLSIGGLIIFGFLDNITWLIEKVAIILSVPILGLIFYYAIYFSAKFFLLHRKIHPSDKDLPLLVDNRLLFAMHVMSLIKSHARQEQDGSWLTH</sequence>
<keyword evidence="1" id="KW-0472">Membrane</keyword>
<evidence type="ECO:0000313" key="2">
    <source>
        <dbReference type="EMBL" id="KAK0052718.1"/>
    </source>
</evidence>
<name>A0AAD8BEV5_BIOPF</name>
<dbReference type="AlphaFoldDB" id="A0AAD8BEV5"/>